<dbReference type="SMART" id="SM00775">
    <property type="entry name" value="LNS2"/>
    <property type="match status" value="1"/>
</dbReference>
<reference evidence="4 5" key="1">
    <citation type="submission" date="2018-10" db="EMBL/GenBank/DDBJ databases">
        <title>A high-quality apple genome assembly.</title>
        <authorList>
            <person name="Hu J."/>
        </authorList>
    </citation>
    <scope>NUCLEOTIDE SEQUENCE [LARGE SCALE GENOMIC DNA]</scope>
    <source>
        <strain evidence="5">cv. HFTH1</strain>
        <tissue evidence="4">Young leaf</tissue>
    </source>
</reference>
<dbReference type="EMBL" id="RDQH01000341">
    <property type="protein sequence ID" value="RXH72758.1"/>
    <property type="molecule type" value="Genomic_DNA"/>
</dbReference>
<feature type="compositionally biased region" description="Polar residues" evidence="2">
    <location>
        <begin position="666"/>
        <end position="676"/>
    </location>
</feature>
<sequence>MYAVGRLGSYISRGVVHASGPFHPFGGAVDIIVVEQQDGSFKSSAWNVKFGKFQGVLKTKEKVVNINVNGEDASFHMYLDHKGEAYFLREVDAEEGEAVLYPSSSSDETDEQCRENGQPLKSMSCNYDAENLTPVGQIETPNGKILSRTNSRRSRILGLFGSRSMKERKSKEEEGVDSGVSRVDSLEGVEFAANLLEVNWSTSLAIKKPGKDNASPFLSPNMLVNEDMQIDAEQSQLSLSLPVSRVSSDVDESIIAATEHDGNAMAVISNATASDPEIQSLVELEACPGKHLDEKDVVLPGCGISHTAGGIDRVQPFIYCETLYIAREGSEQVHAETVHARTELLSKDSVTEQHADDTSVEVQSVEAPEICLQETDTHSCTDRNASLEGPAIVQPCNSQTVQQNSLPDSVQKVESQSMSSLNTSCDQVQEEENIEEEDVASCDLQTPYKSVNGHVVTEAASVLPVRLEEEQFLFSDDEIRVTEVQCMESHFPSCVGGENCLSCSPKDSTNYESYPSLEKFIPEDPSTDFQKSTGKLKAASAAVGIPRNHMAAAGKEVGRLVESLPIMWPQTDKLTAFDVHYPLSHSLDSNVHPLKSIWQCKDDLSFRKFDREEEQQLALETPDSENAPGSAELKDGPASPAVGEKLGYFLEIYPKQMLPPVEVGNSGLSADVNGSKSPEAENASESTVGTDGDKNMLTPKGMKRMERALAPMSEQLASLKLKEGKNTVTFTFFTAMLGKQQVDARIYLWKWNTRIVISDVDGTITKSDVLGQFMPLVGVDWSHVGVTHLFSAIKDGKALPDGPVVISPDGLFPSLFREVIRRAPHEFKIACLEDIKSLFPSDCNPFYAGFGNRDTDEFSYLKVGIPKGKIFIINPQGEVAVNRRVDTKSYSSLHALVNGMFPSTNSSEQEDFNTWNFWKLPLPDINV</sequence>
<comment type="caution">
    <text evidence="4">The sequence shown here is derived from an EMBL/GenBank/DDBJ whole genome shotgun (WGS) entry which is preliminary data.</text>
</comment>
<protein>
    <recommendedName>
        <fullName evidence="3">LNS2/PITP domain-containing protein</fullName>
    </recommendedName>
</protein>
<evidence type="ECO:0000256" key="2">
    <source>
        <dbReference type="SAM" id="MobiDB-lite"/>
    </source>
</evidence>
<evidence type="ECO:0000313" key="5">
    <source>
        <dbReference type="Proteomes" id="UP000290289"/>
    </source>
</evidence>
<name>A0A498HMM7_MALDO</name>
<dbReference type="Pfam" id="PF04571">
    <property type="entry name" value="Lipin_N"/>
    <property type="match status" value="1"/>
</dbReference>
<comment type="similarity">
    <text evidence="1">Belongs to the lipin family.</text>
</comment>
<feature type="region of interest" description="Disordered" evidence="2">
    <location>
        <begin position="614"/>
        <end position="639"/>
    </location>
</feature>
<dbReference type="PANTHER" id="PTHR12181:SF12">
    <property type="entry name" value="PHOSPHATIDATE PHOSPHATASE"/>
    <property type="match status" value="1"/>
</dbReference>
<dbReference type="Proteomes" id="UP000290289">
    <property type="component" value="Chromosome 15"/>
</dbReference>
<dbReference type="InterPro" id="IPR007651">
    <property type="entry name" value="Lipin_N"/>
</dbReference>
<accession>A0A498HMM7</accession>
<dbReference type="SUPFAM" id="SSF56784">
    <property type="entry name" value="HAD-like"/>
    <property type="match status" value="1"/>
</dbReference>
<keyword evidence="5" id="KW-1185">Reference proteome</keyword>
<evidence type="ECO:0000256" key="1">
    <source>
        <dbReference type="ARBA" id="ARBA00005476"/>
    </source>
</evidence>
<proteinExistence type="inferred from homology"/>
<dbReference type="InterPro" id="IPR036412">
    <property type="entry name" value="HAD-like_sf"/>
</dbReference>
<evidence type="ECO:0000313" key="4">
    <source>
        <dbReference type="EMBL" id="RXH72758.1"/>
    </source>
</evidence>
<dbReference type="InterPro" id="IPR013209">
    <property type="entry name" value="LNS2"/>
</dbReference>
<dbReference type="GO" id="GO:0008195">
    <property type="term" value="F:phosphatidate phosphatase activity"/>
    <property type="evidence" value="ECO:0007669"/>
    <property type="project" value="TreeGrafter"/>
</dbReference>
<dbReference type="InterPro" id="IPR026058">
    <property type="entry name" value="LIPIN"/>
</dbReference>
<gene>
    <name evidence="4" type="ORF">DVH24_012442</name>
</gene>
<dbReference type="InterPro" id="IPR031315">
    <property type="entry name" value="LNS2/PITP"/>
</dbReference>
<dbReference type="AlphaFoldDB" id="A0A498HMM7"/>
<organism evidence="4 5">
    <name type="scientific">Malus domestica</name>
    <name type="common">Apple</name>
    <name type="synonym">Pyrus malus</name>
    <dbReference type="NCBI Taxonomy" id="3750"/>
    <lineage>
        <taxon>Eukaryota</taxon>
        <taxon>Viridiplantae</taxon>
        <taxon>Streptophyta</taxon>
        <taxon>Embryophyta</taxon>
        <taxon>Tracheophyta</taxon>
        <taxon>Spermatophyta</taxon>
        <taxon>Magnoliopsida</taxon>
        <taxon>eudicotyledons</taxon>
        <taxon>Gunneridae</taxon>
        <taxon>Pentapetalae</taxon>
        <taxon>rosids</taxon>
        <taxon>fabids</taxon>
        <taxon>Rosales</taxon>
        <taxon>Rosaceae</taxon>
        <taxon>Amygdaloideae</taxon>
        <taxon>Maleae</taxon>
        <taxon>Malus</taxon>
    </lineage>
</organism>
<dbReference type="PANTHER" id="PTHR12181">
    <property type="entry name" value="LIPIN"/>
    <property type="match status" value="1"/>
</dbReference>
<dbReference type="STRING" id="3750.A0A498HMM7"/>
<evidence type="ECO:0000259" key="3">
    <source>
        <dbReference type="SMART" id="SM00775"/>
    </source>
</evidence>
<feature type="region of interest" description="Disordered" evidence="2">
    <location>
        <begin position="101"/>
        <end position="120"/>
    </location>
</feature>
<dbReference type="Pfam" id="PF08235">
    <property type="entry name" value="LNS2"/>
    <property type="match status" value="1"/>
</dbReference>
<feature type="region of interest" description="Disordered" evidence="2">
    <location>
        <begin position="664"/>
        <end position="696"/>
    </location>
</feature>
<feature type="domain" description="LNS2/PITP" evidence="3">
    <location>
        <begin position="755"/>
        <end position="882"/>
    </location>
</feature>